<dbReference type="AlphaFoldDB" id="Q2SXI7"/>
<sequence length="174" mass="18725">MASCPGFQIQKSEGNQMSMACTGTAFYQAFKQNMEALGLDVPSSWYGTQTALLTRVGALVAAVDRLGKDATLAELIGATTLPEKLLAAGGIYASWYVGAAVGSLMVATGKFTQCSSSTDISRAVQRFQFEAAIRVPSSLLFHLQTHPEIFDDNATNRLMYARRGLSTKQPEFAK</sequence>
<accession>Q2SXI7</accession>
<evidence type="ECO:0000313" key="1">
    <source>
        <dbReference type="EMBL" id="ABC39416.1"/>
    </source>
</evidence>
<reference evidence="1 2" key="1">
    <citation type="journal article" date="2005" name="BMC Genomics">
        <title>Bacterial genome adaptation to niches: divergence of the potential virulence genes in three Burkholderia species of different survival strategies.</title>
        <authorList>
            <person name="Kim H.S."/>
            <person name="Schell M.A."/>
            <person name="Yu Y."/>
            <person name="Ulrich R.L."/>
            <person name="Sarria S.H."/>
            <person name="Nierman W.C."/>
            <person name="DeShazer D."/>
        </authorList>
    </citation>
    <scope>NUCLEOTIDE SEQUENCE [LARGE SCALE GENOMIC DNA]</scope>
    <source>
        <strain evidence="2">ATCC 700388 / DSM 13276 / CCUG 48851 / CIP 106301 / E264</strain>
    </source>
</reference>
<name>Q2SXI7_BURTA</name>
<organism evidence="1 2">
    <name type="scientific">Burkholderia thailandensis (strain ATCC 700388 / DSM 13276 / CCUG 48851 / CIP 106301 / E264)</name>
    <dbReference type="NCBI Taxonomy" id="271848"/>
    <lineage>
        <taxon>Bacteria</taxon>
        <taxon>Pseudomonadati</taxon>
        <taxon>Pseudomonadota</taxon>
        <taxon>Betaproteobacteria</taxon>
        <taxon>Burkholderiales</taxon>
        <taxon>Burkholderiaceae</taxon>
        <taxon>Burkholderia</taxon>
        <taxon>pseudomallei group</taxon>
    </lineage>
</organism>
<keyword evidence="2" id="KW-1185">Reference proteome</keyword>
<dbReference type="EMBL" id="CP000086">
    <property type="protein sequence ID" value="ABC39416.1"/>
    <property type="molecule type" value="Genomic_DNA"/>
</dbReference>
<gene>
    <name evidence="1" type="ordered locus">BTH_I1830</name>
</gene>
<dbReference type="KEGG" id="bte:BTH_I1830"/>
<proteinExistence type="predicted"/>
<protein>
    <submittedName>
        <fullName evidence="1">Uncharacterized protein</fullName>
    </submittedName>
</protein>
<evidence type="ECO:0000313" key="2">
    <source>
        <dbReference type="Proteomes" id="UP000001930"/>
    </source>
</evidence>
<dbReference type="Proteomes" id="UP000001930">
    <property type="component" value="Chromosome I"/>
</dbReference>
<dbReference type="HOGENOM" id="CLU_142103_0_0_4"/>